<gene>
    <name evidence="2" type="ORF">LCGC14_0164080</name>
</gene>
<keyword evidence="1" id="KW-1133">Transmembrane helix</keyword>
<organism evidence="2">
    <name type="scientific">marine sediment metagenome</name>
    <dbReference type="NCBI Taxonomy" id="412755"/>
    <lineage>
        <taxon>unclassified sequences</taxon>
        <taxon>metagenomes</taxon>
        <taxon>ecological metagenomes</taxon>
    </lineage>
</organism>
<evidence type="ECO:0000256" key="1">
    <source>
        <dbReference type="SAM" id="Phobius"/>
    </source>
</evidence>
<evidence type="ECO:0000313" key="2">
    <source>
        <dbReference type="EMBL" id="KKN96764.1"/>
    </source>
</evidence>
<sequence length="73" mass="8119">MTEDRNCRVWVSRGDLILLLAALAFLLLCTITIGLSSINNTLEQIRDRLPAPVVEKEKPGLTTTPSLATDWPR</sequence>
<keyword evidence="1" id="KW-0812">Transmembrane</keyword>
<dbReference type="EMBL" id="LAZR01000062">
    <property type="protein sequence ID" value="KKN96764.1"/>
    <property type="molecule type" value="Genomic_DNA"/>
</dbReference>
<reference evidence="2" key="1">
    <citation type="journal article" date="2015" name="Nature">
        <title>Complex archaea that bridge the gap between prokaryotes and eukaryotes.</title>
        <authorList>
            <person name="Spang A."/>
            <person name="Saw J.H."/>
            <person name="Jorgensen S.L."/>
            <person name="Zaremba-Niedzwiedzka K."/>
            <person name="Martijn J."/>
            <person name="Lind A.E."/>
            <person name="van Eijk R."/>
            <person name="Schleper C."/>
            <person name="Guy L."/>
            <person name="Ettema T.J."/>
        </authorList>
    </citation>
    <scope>NUCLEOTIDE SEQUENCE</scope>
</reference>
<dbReference type="AlphaFoldDB" id="A0A0F9UYI0"/>
<proteinExistence type="predicted"/>
<feature type="transmembrane region" description="Helical" evidence="1">
    <location>
        <begin position="16"/>
        <end position="38"/>
    </location>
</feature>
<comment type="caution">
    <text evidence="2">The sequence shown here is derived from an EMBL/GenBank/DDBJ whole genome shotgun (WGS) entry which is preliminary data.</text>
</comment>
<protein>
    <submittedName>
        <fullName evidence="2">Uncharacterized protein</fullName>
    </submittedName>
</protein>
<name>A0A0F9UYI0_9ZZZZ</name>
<keyword evidence="1" id="KW-0472">Membrane</keyword>
<accession>A0A0F9UYI0</accession>